<accession>A0A5Q2REU5</accession>
<dbReference type="KEGG" id="atq:GH723_09870"/>
<dbReference type="InterPro" id="IPR043428">
    <property type="entry name" value="LivM-like"/>
</dbReference>
<feature type="transmembrane region" description="Helical" evidence="6">
    <location>
        <begin position="107"/>
        <end position="126"/>
    </location>
</feature>
<evidence type="ECO:0000256" key="4">
    <source>
        <dbReference type="ARBA" id="ARBA00022989"/>
    </source>
</evidence>
<evidence type="ECO:0000256" key="6">
    <source>
        <dbReference type="SAM" id="Phobius"/>
    </source>
</evidence>
<evidence type="ECO:0000313" key="8">
    <source>
        <dbReference type="Proteomes" id="UP000334019"/>
    </source>
</evidence>
<evidence type="ECO:0000256" key="1">
    <source>
        <dbReference type="ARBA" id="ARBA00004651"/>
    </source>
</evidence>
<feature type="transmembrane region" description="Helical" evidence="6">
    <location>
        <begin position="26"/>
        <end position="44"/>
    </location>
</feature>
<feature type="transmembrane region" description="Helical" evidence="6">
    <location>
        <begin position="196"/>
        <end position="215"/>
    </location>
</feature>
<proteinExistence type="predicted"/>
<evidence type="ECO:0008006" key="9">
    <source>
        <dbReference type="Google" id="ProtNLM"/>
    </source>
</evidence>
<dbReference type="CDD" id="cd06581">
    <property type="entry name" value="TM_PBP1_LivM_like"/>
    <property type="match status" value="1"/>
</dbReference>
<dbReference type="GO" id="GO:0015658">
    <property type="term" value="F:branched-chain amino acid transmembrane transporter activity"/>
    <property type="evidence" value="ECO:0007669"/>
    <property type="project" value="InterPro"/>
</dbReference>
<dbReference type="AlphaFoldDB" id="A0A5Q2REU5"/>
<feature type="transmembrane region" description="Helical" evidence="6">
    <location>
        <begin position="242"/>
        <end position="260"/>
    </location>
</feature>
<feature type="transmembrane region" description="Helical" evidence="6">
    <location>
        <begin position="447"/>
        <end position="467"/>
    </location>
</feature>
<dbReference type="CDD" id="cd06582">
    <property type="entry name" value="TM_PBP1_LivH_like"/>
    <property type="match status" value="1"/>
</dbReference>
<feature type="transmembrane region" description="Helical" evidence="6">
    <location>
        <begin position="318"/>
        <end position="334"/>
    </location>
</feature>
<feature type="transmembrane region" description="Helical" evidence="6">
    <location>
        <begin position="293"/>
        <end position="312"/>
    </location>
</feature>
<feature type="transmembrane region" description="Helical" evidence="6">
    <location>
        <begin position="573"/>
        <end position="591"/>
    </location>
</feature>
<feature type="transmembrane region" description="Helical" evidence="6">
    <location>
        <begin position="611"/>
        <end position="632"/>
    </location>
</feature>
<feature type="transmembrane region" description="Helical" evidence="6">
    <location>
        <begin position="370"/>
        <end position="389"/>
    </location>
</feature>
<feature type="transmembrane region" description="Helical" evidence="6">
    <location>
        <begin position="474"/>
        <end position="493"/>
    </location>
</feature>
<dbReference type="InterPro" id="IPR001851">
    <property type="entry name" value="ABC_transp_permease"/>
</dbReference>
<evidence type="ECO:0000256" key="2">
    <source>
        <dbReference type="ARBA" id="ARBA00022475"/>
    </source>
</evidence>
<dbReference type="PANTHER" id="PTHR30482">
    <property type="entry name" value="HIGH-AFFINITY BRANCHED-CHAIN AMINO ACID TRANSPORT SYSTEM PERMEASE"/>
    <property type="match status" value="1"/>
</dbReference>
<sequence length="729" mass="76974">MTSARTADASRRATDRQREERLRRTATIVATGIGLYLLQLVAFPTPTGQLLKGVIIGGLTALIAIGIALVYRANRIINFAQADLGSVPATFTIMLVTGAGLPLVVALPVGVVLAIVLGALLEFVIIRRFAHAPRLILTVATIGMAQALVGLGLVVPQLLERYWPGVFDAADLTRPLAQPFDVQVQVGTTVFRAYDIIAAVAIVAIVAALAAFLRYSRIGIAVRASAESADRAMLLGIPVKRIQTVVWAIASLLGFAALLLRAGVLGATIGSVLGPTILIRALAACVMGRMENLTVIFFGAVGLGVLEQAIFWETLDRVLVAPIVFVVILGVLLVQRRGKLARTDEQSAWQATTDVRPVPPELARLPEVDLVLRGLPVLGLLVALGLPLVLSVSRVNLAASILVYAMVAVSLVVLTGWAGQVSLGQVAFMGFGAAVGGSVTTRLGWDISVALLLAGLVGALLAVVIGLPALRLKGLFLAVTTLAFAQATSSYFLHQGRFDWWLPQGRIPRNDLFGAIPIATEAQYYYFTLAVLLLVMGMARQVRRSRTGRVLIGVRENERGAQSYGVNLVRAKLTAFALSGFIAAVAGAVFVHHQSSLGTQPYATTESLAVFTMVVIGGLGSVPGAIAGAVYVKGSAAFLPSELTFFASGLGLLAVLIALPGGLASLIYRARDGYLRWVAERRGIMVPSLFADARDLDSITTGSEKGMEFVRQMADLMEAQRAGAAGGRR</sequence>
<name>A0A5Q2REU5_9ACTN</name>
<protein>
    <recommendedName>
        <fullName evidence="9">ABC transporter permease</fullName>
    </recommendedName>
</protein>
<dbReference type="PANTHER" id="PTHR30482:SF10">
    <property type="entry name" value="HIGH-AFFINITY BRANCHED-CHAIN AMINO ACID TRANSPORT PROTEIN BRAE"/>
    <property type="match status" value="1"/>
</dbReference>
<feature type="transmembrane region" description="Helical" evidence="6">
    <location>
        <begin position="50"/>
        <end position="71"/>
    </location>
</feature>
<feature type="transmembrane region" description="Helical" evidence="6">
    <location>
        <begin position="83"/>
        <end position="101"/>
    </location>
</feature>
<dbReference type="Pfam" id="PF02653">
    <property type="entry name" value="BPD_transp_2"/>
    <property type="match status" value="2"/>
</dbReference>
<dbReference type="GO" id="GO:0005886">
    <property type="term" value="C:plasma membrane"/>
    <property type="evidence" value="ECO:0007669"/>
    <property type="project" value="UniProtKB-SubCell"/>
</dbReference>
<keyword evidence="3 6" id="KW-0812">Transmembrane</keyword>
<gene>
    <name evidence="7" type="ORF">GH723_09870</name>
</gene>
<dbReference type="Proteomes" id="UP000334019">
    <property type="component" value="Chromosome"/>
</dbReference>
<feature type="transmembrane region" description="Helical" evidence="6">
    <location>
        <begin position="421"/>
        <end position="441"/>
    </location>
</feature>
<dbReference type="RefSeq" id="WP_153759485.1">
    <property type="nucleotide sequence ID" value="NZ_CP045851.1"/>
</dbReference>
<organism evidence="7 8">
    <name type="scientific">Actinomarinicola tropica</name>
    <dbReference type="NCBI Taxonomy" id="2789776"/>
    <lineage>
        <taxon>Bacteria</taxon>
        <taxon>Bacillati</taxon>
        <taxon>Actinomycetota</taxon>
        <taxon>Acidimicrobiia</taxon>
        <taxon>Acidimicrobiales</taxon>
        <taxon>Iamiaceae</taxon>
        <taxon>Actinomarinicola</taxon>
    </lineage>
</organism>
<keyword evidence="8" id="KW-1185">Reference proteome</keyword>
<keyword evidence="4 6" id="KW-1133">Transmembrane helix</keyword>
<dbReference type="EMBL" id="CP045851">
    <property type="protein sequence ID" value="QGG95378.1"/>
    <property type="molecule type" value="Genomic_DNA"/>
</dbReference>
<feature type="transmembrane region" description="Helical" evidence="6">
    <location>
        <begin position="395"/>
        <end position="414"/>
    </location>
</feature>
<feature type="transmembrane region" description="Helical" evidence="6">
    <location>
        <begin position="522"/>
        <end position="539"/>
    </location>
</feature>
<evidence type="ECO:0000256" key="3">
    <source>
        <dbReference type="ARBA" id="ARBA00022692"/>
    </source>
</evidence>
<reference evidence="7 8" key="1">
    <citation type="submission" date="2019-11" db="EMBL/GenBank/DDBJ databases">
        <authorList>
            <person name="He Y."/>
        </authorList>
    </citation>
    <scope>NUCLEOTIDE SEQUENCE [LARGE SCALE GENOMIC DNA]</scope>
    <source>
        <strain evidence="7 8">SCSIO 58843</strain>
    </source>
</reference>
<evidence type="ECO:0000256" key="5">
    <source>
        <dbReference type="ARBA" id="ARBA00023136"/>
    </source>
</evidence>
<comment type="subcellular location">
    <subcellularLocation>
        <location evidence="1">Cell membrane</location>
        <topology evidence="1">Multi-pass membrane protein</topology>
    </subcellularLocation>
</comment>
<evidence type="ECO:0000313" key="7">
    <source>
        <dbReference type="EMBL" id="QGG95378.1"/>
    </source>
</evidence>
<feature type="transmembrane region" description="Helical" evidence="6">
    <location>
        <begin position="135"/>
        <end position="155"/>
    </location>
</feature>
<keyword evidence="5 6" id="KW-0472">Membrane</keyword>
<feature type="transmembrane region" description="Helical" evidence="6">
    <location>
        <begin position="644"/>
        <end position="668"/>
    </location>
</feature>
<feature type="transmembrane region" description="Helical" evidence="6">
    <location>
        <begin position="266"/>
        <end position="286"/>
    </location>
</feature>
<keyword evidence="2" id="KW-1003">Cell membrane</keyword>